<comment type="subunit">
    <text evidence="4">Homodimer.</text>
</comment>
<dbReference type="InterPro" id="IPR020095">
    <property type="entry name" value="PsdUridine_synth_TruA_C"/>
</dbReference>
<gene>
    <name evidence="4" type="primary">truA</name>
    <name evidence="9" type="ORF">C0190_04535</name>
</gene>
<evidence type="ECO:0000256" key="1">
    <source>
        <dbReference type="ARBA" id="ARBA00009375"/>
    </source>
</evidence>
<dbReference type="Pfam" id="PF01416">
    <property type="entry name" value="PseudoU_synth_1"/>
    <property type="match status" value="2"/>
</dbReference>
<comment type="caution">
    <text evidence="4">Lacks conserved residue(s) required for the propagation of feature annotation.</text>
</comment>
<feature type="domain" description="Pseudouridine synthase I TruA alpha/beta" evidence="8">
    <location>
        <begin position="153"/>
        <end position="253"/>
    </location>
</feature>
<evidence type="ECO:0000259" key="8">
    <source>
        <dbReference type="Pfam" id="PF01416"/>
    </source>
</evidence>
<dbReference type="PANTHER" id="PTHR11142:SF0">
    <property type="entry name" value="TRNA PSEUDOURIDINE SYNTHASE-LIKE 1"/>
    <property type="match status" value="1"/>
</dbReference>
<dbReference type="NCBIfam" id="TIGR00071">
    <property type="entry name" value="hisT_truA"/>
    <property type="match status" value="1"/>
</dbReference>
<dbReference type="Proteomes" id="UP000235460">
    <property type="component" value="Unassembled WGS sequence"/>
</dbReference>
<dbReference type="AlphaFoldDB" id="A0A2N7PNA1"/>
<evidence type="ECO:0000313" key="10">
    <source>
        <dbReference type="Proteomes" id="UP000235460"/>
    </source>
</evidence>
<keyword evidence="3 4" id="KW-0413">Isomerase</keyword>
<dbReference type="CDD" id="cd02570">
    <property type="entry name" value="PseudoU_synth_EcTruA"/>
    <property type="match status" value="1"/>
</dbReference>
<feature type="domain" description="Pseudouridine synthase I TruA alpha/beta" evidence="8">
    <location>
        <begin position="13"/>
        <end position="105"/>
    </location>
</feature>
<dbReference type="GO" id="GO:0031119">
    <property type="term" value="P:tRNA pseudouridine synthesis"/>
    <property type="evidence" value="ECO:0007669"/>
    <property type="project" value="UniProtKB-UniRule"/>
</dbReference>
<dbReference type="InterPro" id="IPR020097">
    <property type="entry name" value="PsdUridine_synth_TruA_a/b_dom"/>
</dbReference>
<dbReference type="Gene3D" id="3.30.70.660">
    <property type="entry name" value="Pseudouridine synthase I, catalytic domain, C-terminal subdomain"/>
    <property type="match status" value="1"/>
</dbReference>
<organism evidence="9 10">
    <name type="scientific">Thermodesulfobacterium geofontis</name>
    <dbReference type="NCBI Taxonomy" id="1295609"/>
    <lineage>
        <taxon>Bacteria</taxon>
        <taxon>Pseudomonadati</taxon>
        <taxon>Thermodesulfobacteriota</taxon>
        <taxon>Thermodesulfobacteria</taxon>
        <taxon>Thermodesulfobacteriales</taxon>
        <taxon>Thermodesulfobacteriaceae</taxon>
        <taxon>Thermodesulfobacterium</taxon>
    </lineage>
</organism>
<dbReference type="FunFam" id="3.30.70.580:FF:000001">
    <property type="entry name" value="tRNA pseudouridine synthase A"/>
    <property type="match status" value="1"/>
</dbReference>
<dbReference type="GO" id="GO:0160147">
    <property type="term" value="F:tRNA pseudouridine(38-40) synthase activity"/>
    <property type="evidence" value="ECO:0007669"/>
    <property type="project" value="UniProtKB-EC"/>
</dbReference>
<dbReference type="InterPro" id="IPR001406">
    <property type="entry name" value="PsdUridine_synth_TruA"/>
</dbReference>
<reference evidence="9 10" key="1">
    <citation type="submission" date="2018-01" db="EMBL/GenBank/DDBJ databases">
        <title>Metagenomic assembled genomes from two thermal pools in the Uzon Caldera, Kamchatka, Russia.</title>
        <authorList>
            <person name="Wilkins L."/>
            <person name="Ettinger C."/>
        </authorList>
    </citation>
    <scope>NUCLEOTIDE SEQUENCE [LARGE SCALE GENOMIC DNA]</scope>
    <source>
        <strain evidence="9">ZAV-08</strain>
    </source>
</reference>
<dbReference type="InterPro" id="IPR020094">
    <property type="entry name" value="TruA/RsuA/RluB/E/F_N"/>
</dbReference>
<feature type="binding site" evidence="4 6">
    <location>
        <position position="115"/>
    </location>
    <ligand>
        <name>substrate</name>
    </ligand>
</feature>
<accession>A0A2N7PNA1</accession>
<comment type="similarity">
    <text evidence="1 4 7">Belongs to the tRNA pseudouridine synthase TruA family.</text>
</comment>
<comment type="caution">
    <text evidence="9">The sequence shown here is derived from an EMBL/GenBank/DDBJ whole genome shotgun (WGS) entry which is preliminary data.</text>
</comment>
<evidence type="ECO:0000256" key="6">
    <source>
        <dbReference type="PIRSR" id="PIRSR001430-2"/>
    </source>
</evidence>
<evidence type="ECO:0000256" key="7">
    <source>
        <dbReference type="RuleBase" id="RU003792"/>
    </source>
</evidence>
<dbReference type="GO" id="GO:0003723">
    <property type="term" value="F:RNA binding"/>
    <property type="evidence" value="ECO:0007669"/>
    <property type="project" value="InterPro"/>
</dbReference>
<evidence type="ECO:0000313" key="9">
    <source>
        <dbReference type="EMBL" id="PMP66836.1"/>
    </source>
</evidence>
<dbReference type="EMBL" id="PNIK01000064">
    <property type="protein sequence ID" value="PMP66836.1"/>
    <property type="molecule type" value="Genomic_DNA"/>
</dbReference>
<dbReference type="SUPFAM" id="SSF55120">
    <property type="entry name" value="Pseudouridine synthase"/>
    <property type="match status" value="1"/>
</dbReference>
<dbReference type="EC" id="5.4.99.12" evidence="4"/>
<sequence length="268" mass="30894">MSEVNFRNIRIFIAYDGTNYLGWQIQPKGPTVQGLIQDALSKILGHKVKLKSAGRTDTGVHALYQVAHFLTTSDRPLEIIFRAINAILPKDIVVWKIEEVDLKFHSQRDVLKKTYVYYIYNYPIRNPLVRLYSWWVPEKLDLSAMKACLPLIIGTKDFASFRKSGTDIKTTVRTIYDAKFRRVPWKKHMIAFEITGRGFMRYMVRNIVGALVEVGKGNLTVEDFKKILEAKDRSVAPPPAPSQGLFLKKIEYPEIKIINSYPKFKVEL</sequence>
<dbReference type="PANTHER" id="PTHR11142">
    <property type="entry name" value="PSEUDOURIDYLATE SYNTHASE"/>
    <property type="match status" value="1"/>
</dbReference>
<protein>
    <recommendedName>
        <fullName evidence="4">tRNA pseudouridine synthase A</fullName>
        <ecNumber evidence="4">5.4.99.12</ecNumber>
    </recommendedName>
    <alternativeName>
        <fullName evidence="4">tRNA pseudouridine(38-40) synthase</fullName>
    </alternativeName>
    <alternativeName>
        <fullName evidence="4">tRNA pseudouridylate synthase I</fullName>
    </alternativeName>
    <alternativeName>
        <fullName evidence="4">tRNA-uridine isomerase I</fullName>
    </alternativeName>
</protein>
<keyword evidence="2 4" id="KW-0819">tRNA processing</keyword>
<dbReference type="HAMAP" id="MF_00171">
    <property type="entry name" value="TruA"/>
    <property type="match status" value="1"/>
</dbReference>
<dbReference type="PIRSF" id="PIRSF001430">
    <property type="entry name" value="tRNA_psdUrid_synth"/>
    <property type="match status" value="1"/>
</dbReference>
<dbReference type="Gene3D" id="3.30.70.580">
    <property type="entry name" value="Pseudouridine synthase I, catalytic domain, N-terminal subdomain"/>
    <property type="match status" value="1"/>
</dbReference>
<dbReference type="InterPro" id="IPR020103">
    <property type="entry name" value="PsdUridine_synth_cat_dom_sf"/>
</dbReference>
<name>A0A2N7PNA1_9BACT</name>
<evidence type="ECO:0000256" key="2">
    <source>
        <dbReference type="ARBA" id="ARBA00022694"/>
    </source>
</evidence>
<evidence type="ECO:0000256" key="4">
    <source>
        <dbReference type="HAMAP-Rule" id="MF_00171"/>
    </source>
</evidence>
<evidence type="ECO:0000256" key="5">
    <source>
        <dbReference type="PIRSR" id="PIRSR001430-1"/>
    </source>
</evidence>
<comment type="catalytic activity">
    <reaction evidence="4 7">
        <text>uridine(38/39/40) in tRNA = pseudouridine(38/39/40) in tRNA</text>
        <dbReference type="Rhea" id="RHEA:22376"/>
        <dbReference type="Rhea" id="RHEA-COMP:10085"/>
        <dbReference type="Rhea" id="RHEA-COMP:10087"/>
        <dbReference type="ChEBI" id="CHEBI:65314"/>
        <dbReference type="ChEBI" id="CHEBI:65315"/>
        <dbReference type="EC" id="5.4.99.12"/>
    </reaction>
</comment>
<evidence type="ECO:0000256" key="3">
    <source>
        <dbReference type="ARBA" id="ARBA00023235"/>
    </source>
</evidence>
<proteinExistence type="inferred from homology"/>
<comment type="function">
    <text evidence="4">Formation of pseudouridine at positions 38, 39 and 40 in the anticodon stem and loop of transfer RNAs.</text>
</comment>
<feature type="active site" description="Nucleophile" evidence="4 5">
    <location>
        <position position="57"/>
    </location>
</feature>